<dbReference type="InterPro" id="IPR001155">
    <property type="entry name" value="OxRdtase_FMN_N"/>
</dbReference>
<sequence>MSTINTHAAHPRDCLFQALVIGRMALRNRLAVAPMTRVSATDGGCTTERMARYYGAFAEGGFGLIITEGIYTDKAYSQGYLNQPGLADDIQRDTWTTVIDRVHKGGARMIAQLMHAGALSQGNPYRGDSVGPSAVRPIGQQMAIYRGEGDYPMPRAMVPDEITEAIRGFADAAVRARQAGFDGVEIHGANGYLLDQFLTEGTNLRSDHYGGDLERRLCLIVEVTQAVRAAVGPEFTVGLRISQGKVNDFTHKWRNGENEAVQIFGTLAKLPLDYVHTTEFEAWKSAFGNGASLASLARQHAGVHVIANGSLQDPTRAADMIGSSQADVVSLGRGALAHSDWPARVLRGVPLNEFDREILSPIADLANEDRHNMERVRALL</sequence>
<dbReference type="SUPFAM" id="SSF51395">
    <property type="entry name" value="FMN-linked oxidoreductases"/>
    <property type="match status" value="1"/>
</dbReference>
<proteinExistence type="predicted"/>
<keyword evidence="2" id="KW-0560">Oxidoreductase</keyword>
<evidence type="ECO:0000259" key="3">
    <source>
        <dbReference type="Pfam" id="PF00724"/>
    </source>
</evidence>
<accession>A0ABR6ZD01</accession>
<dbReference type="PANTHER" id="PTHR43656:SF2">
    <property type="entry name" value="BINDING OXIDOREDUCTASE, PUTATIVE (AFU_ORTHOLOGUE AFUA_2G08260)-RELATED"/>
    <property type="match status" value="1"/>
</dbReference>
<dbReference type="PANTHER" id="PTHR43656">
    <property type="entry name" value="BINDING OXIDOREDUCTASE, PUTATIVE (AFU_ORTHOLOGUE AFUA_2G08260)-RELATED"/>
    <property type="match status" value="1"/>
</dbReference>
<feature type="domain" description="NADH:flavin oxidoreductase/NADH oxidase N-terminal" evidence="3">
    <location>
        <begin position="15"/>
        <end position="352"/>
    </location>
</feature>
<keyword evidence="5" id="KW-1185">Reference proteome</keyword>
<protein>
    <submittedName>
        <fullName evidence="4">NADH:flavin oxidoreductase</fullName>
    </submittedName>
</protein>
<dbReference type="Proteomes" id="UP000646911">
    <property type="component" value="Unassembled WGS sequence"/>
</dbReference>
<dbReference type="EMBL" id="JACOFX010000011">
    <property type="protein sequence ID" value="MBC3909637.1"/>
    <property type="molecule type" value="Genomic_DNA"/>
</dbReference>
<keyword evidence="1" id="KW-0285">Flavoprotein</keyword>
<dbReference type="Pfam" id="PF00724">
    <property type="entry name" value="Oxidored_FMN"/>
    <property type="match status" value="1"/>
</dbReference>
<dbReference type="CDD" id="cd02803">
    <property type="entry name" value="OYE_like_FMN_family"/>
    <property type="match status" value="1"/>
</dbReference>
<evidence type="ECO:0000256" key="2">
    <source>
        <dbReference type="ARBA" id="ARBA00023002"/>
    </source>
</evidence>
<dbReference type="Gene3D" id="3.20.20.70">
    <property type="entry name" value="Aldolase class I"/>
    <property type="match status" value="1"/>
</dbReference>
<dbReference type="RefSeq" id="WP_186955160.1">
    <property type="nucleotide sequence ID" value="NZ_JACOFX010000011.1"/>
</dbReference>
<name>A0ABR6ZD01_9BURK</name>
<dbReference type="InterPro" id="IPR013785">
    <property type="entry name" value="Aldolase_TIM"/>
</dbReference>
<organism evidence="4 5">
    <name type="scientific">Undibacterium umbellatum</name>
    <dbReference type="NCBI Taxonomy" id="2762300"/>
    <lineage>
        <taxon>Bacteria</taxon>
        <taxon>Pseudomonadati</taxon>
        <taxon>Pseudomonadota</taxon>
        <taxon>Betaproteobacteria</taxon>
        <taxon>Burkholderiales</taxon>
        <taxon>Oxalobacteraceae</taxon>
        <taxon>Undibacterium</taxon>
    </lineage>
</organism>
<reference evidence="4 5" key="1">
    <citation type="submission" date="2020-08" db="EMBL/GenBank/DDBJ databases">
        <title>Novel species isolated from subtropical streams in China.</title>
        <authorList>
            <person name="Lu H."/>
        </authorList>
    </citation>
    <scope>NUCLEOTIDE SEQUENCE [LARGE SCALE GENOMIC DNA]</scope>
    <source>
        <strain evidence="4 5">NL8W</strain>
    </source>
</reference>
<evidence type="ECO:0000256" key="1">
    <source>
        <dbReference type="ARBA" id="ARBA00022630"/>
    </source>
</evidence>
<evidence type="ECO:0000313" key="4">
    <source>
        <dbReference type="EMBL" id="MBC3909637.1"/>
    </source>
</evidence>
<comment type="caution">
    <text evidence="4">The sequence shown here is derived from an EMBL/GenBank/DDBJ whole genome shotgun (WGS) entry which is preliminary data.</text>
</comment>
<dbReference type="InterPro" id="IPR051799">
    <property type="entry name" value="NADH_flavin_oxidoreductase"/>
</dbReference>
<evidence type="ECO:0000313" key="5">
    <source>
        <dbReference type="Proteomes" id="UP000646911"/>
    </source>
</evidence>
<gene>
    <name evidence="4" type="ORF">H8L47_18900</name>
</gene>